<feature type="region of interest" description="Disordered" evidence="1">
    <location>
        <begin position="43"/>
        <end position="77"/>
    </location>
</feature>
<feature type="chain" id="PRO_5031425723" evidence="2">
    <location>
        <begin position="23"/>
        <end position="77"/>
    </location>
</feature>
<comment type="caution">
    <text evidence="3">The sequence shown here is derived from an EMBL/GenBank/DDBJ whole genome shotgun (WGS) entry which is preliminary data.</text>
</comment>
<organism evidence="3 4">
    <name type="scientific">Pseudomonas reactans</name>
    <dbReference type="NCBI Taxonomy" id="117680"/>
    <lineage>
        <taxon>Bacteria</taxon>
        <taxon>Pseudomonadati</taxon>
        <taxon>Pseudomonadota</taxon>
        <taxon>Gammaproteobacteria</taxon>
        <taxon>Pseudomonadales</taxon>
        <taxon>Pseudomonadaceae</taxon>
        <taxon>Pseudomonas</taxon>
    </lineage>
</organism>
<dbReference type="EMBL" id="JACASD010000140">
    <property type="protein sequence ID" value="NWE92929.1"/>
    <property type="molecule type" value="Genomic_DNA"/>
</dbReference>
<gene>
    <name evidence="3" type="ORF">HX893_32935</name>
</gene>
<evidence type="ECO:0000256" key="2">
    <source>
        <dbReference type="SAM" id="SignalP"/>
    </source>
</evidence>
<dbReference type="Proteomes" id="UP000585226">
    <property type="component" value="Unassembled WGS sequence"/>
</dbReference>
<feature type="non-terminal residue" evidence="3">
    <location>
        <position position="77"/>
    </location>
</feature>
<name>A0A7Y8G8A1_9PSED</name>
<reference evidence="3 4" key="1">
    <citation type="submission" date="2020-04" db="EMBL/GenBank/DDBJ databases">
        <title>Molecular characterization of pseudomonads from Agaricus bisporus reveal novel blotch 2 pathogens in Western Europe.</title>
        <authorList>
            <person name="Taparia T."/>
            <person name="Krijger M."/>
            <person name="Haynes E."/>
            <person name="Elpinstone J.G."/>
            <person name="Noble R."/>
            <person name="Van Der Wolf J."/>
        </authorList>
    </citation>
    <scope>NUCLEOTIDE SEQUENCE [LARGE SCALE GENOMIC DNA]</scope>
    <source>
        <strain evidence="3 4">P8021</strain>
    </source>
</reference>
<evidence type="ECO:0000313" key="3">
    <source>
        <dbReference type="EMBL" id="NWE92929.1"/>
    </source>
</evidence>
<evidence type="ECO:0000313" key="4">
    <source>
        <dbReference type="Proteomes" id="UP000585226"/>
    </source>
</evidence>
<protein>
    <submittedName>
        <fullName evidence="3">Uncharacterized protein</fullName>
    </submittedName>
</protein>
<evidence type="ECO:0000256" key="1">
    <source>
        <dbReference type="SAM" id="MobiDB-lite"/>
    </source>
</evidence>
<proteinExistence type="predicted"/>
<dbReference type="AlphaFoldDB" id="A0A7Y8G8A1"/>
<keyword evidence="2" id="KW-0732">Signal</keyword>
<accession>A0A7Y8G8A1</accession>
<feature type="signal peptide" evidence="2">
    <location>
        <begin position="1"/>
        <end position="22"/>
    </location>
</feature>
<sequence length="77" mass="7964">MKSIKSVVISVAIVAFSANTFAAYSQKEQTLISESGSGVVITPISKNGSDRTPGFQRVAEGGSDRTPGFQRVAEGGS</sequence>